<dbReference type="EC" id="4.2.2.-" evidence="4"/>
<dbReference type="InterPro" id="IPR009009">
    <property type="entry name" value="RlpA-like_DPBB"/>
</dbReference>
<evidence type="ECO:0000256" key="2">
    <source>
        <dbReference type="ARBA" id="ARBA00023239"/>
    </source>
</evidence>
<feature type="chain" id="PRO_5022274747" description="Probable endolytic peptidoglycan transglycosylase RlpA" evidence="4">
    <location>
        <begin position="17"/>
        <end position="227"/>
    </location>
</feature>
<dbReference type="CDD" id="cd22268">
    <property type="entry name" value="DPBB_RlpA-like"/>
    <property type="match status" value="1"/>
</dbReference>
<dbReference type="Gene3D" id="3.30.70.1070">
    <property type="entry name" value="Sporulation related repeat"/>
    <property type="match status" value="1"/>
</dbReference>
<dbReference type="InterPro" id="IPR036680">
    <property type="entry name" value="SPOR-like_sf"/>
</dbReference>
<keyword evidence="8" id="KW-1185">Reference proteome</keyword>
<comment type="function">
    <text evidence="4">Lytic transglycosylase with a strong preference for naked glycan strands that lack stem peptides.</text>
</comment>
<dbReference type="SUPFAM" id="SSF110997">
    <property type="entry name" value="Sporulation related repeat"/>
    <property type="match status" value="1"/>
</dbReference>
<evidence type="ECO:0000313" key="7">
    <source>
        <dbReference type="EMBL" id="TWI75556.1"/>
    </source>
</evidence>
<evidence type="ECO:0000259" key="6">
    <source>
        <dbReference type="PROSITE" id="PS51724"/>
    </source>
</evidence>
<dbReference type="GO" id="GO:0042834">
    <property type="term" value="F:peptidoglycan binding"/>
    <property type="evidence" value="ECO:0007669"/>
    <property type="project" value="InterPro"/>
</dbReference>
<evidence type="ECO:0000256" key="5">
    <source>
        <dbReference type="RuleBase" id="RU003495"/>
    </source>
</evidence>
<organism evidence="7 8">
    <name type="scientific">Desulfobotulus alkaliphilus</name>
    <dbReference type="NCBI Taxonomy" id="622671"/>
    <lineage>
        <taxon>Bacteria</taxon>
        <taxon>Pseudomonadati</taxon>
        <taxon>Thermodesulfobacteriota</taxon>
        <taxon>Desulfobacteria</taxon>
        <taxon>Desulfobacterales</taxon>
        <taxon>Desulfobacteraceae</taxon>
        <taxon>Desulfobotulus</taxon>
    </lineage>
</organism>
<dbReference type="NCBIfam" id="TIGR00413">
    <property type="entry name" value="rlpA"/>
    <property type="match status" value="1"/>
</dbReference>
<dbReference type="PANTHER" id="PTHR34183:SF1">
    <property type="entry name" value="ENDOLYTIC PEPTIDOGLYCAN TRANSGLYCOSYLASE RLPA"/>
    <property type="match status" value="1"/>
</dbReference>
<evidence type="ECO:0000256" key="3">
    <source>
        <dbReference type="ARBA" id="ARBA00023316"/>
    </source>
</evidence>
<comment type="caution">
    <text evidence="7">The sequence shown here is derived from an EMBL/GenBank/DDBJ whole genome shotgun (WGS) entry which is preliminary data.</text>
</comment>
<dbReference type="InterPro" id="IPR007730">
    <property type="entry name" value="SPOR-like_dom"/>
</dbReference>
<dbReference type="InterPro" id="IPR036908">
    <property type="entry name" value="RlpA-like_sf"/>
</dbReference>
<gene>
    <name evidence="4" type="primary">rlpA</name>
    <name evidence="7" type="ORF">LZ24_00603</name>
</gene>
<evidence type="ECO:0000313" key="8">
    <source>
        <dbReference type="Proteomes" id="UP000318307"/>
    </source>
</evidence>
<keyword evidence="3 4" id="KW-0961">Cell wall biogenesis/degradation</keyword>
<feature type="signal peptide" evidence="4">
    <location>
        <begin position="1"/>
        <end position="16"/>
    </location>
</feature>
<dbReference type="PANTHER" id="PTHR34183">
    <property type="entry name" value="ENDOLYTIC PEPTIDOGLYCAN TRANSGLYCOSYLASE RLPA"/>
    <property type="match status" value="1"/>
</dbReference>
<proteinExistence type="inferred from homology"/>
<protein>
    <recommendedName>
        <fullName evidence="4">Probable endolytic peptidoglycan transglycosylase RlpA</fullName>
        <ecNumber evidence="4">4.2.2.-</ecNumber>
    </recommendedName>
</protein>
<dbReference type="Proteomes" id="UP000318307">
    <property type="component" value="Unassembled WGS sequence"/>
</dbReference>
<keyword evidence="7" id="KW-0449">Lipoprotein</keyword>
<evidence type="ECO:0000256" key="1">
    <source>
        <dbReference type="ARBA" id="ARBA00022729"/>
    </source>
</evidence>
<dbReference type="Pfam" id="PF03330">
    <property type="entry name" value="DPBB_1"/>
    <property type="match status" value="1"/>
</dbReference>
<sequence precursor="true">MALVVLFLLASCATKAPEPSSKPAGQRPYKVFGKWYYPIPDASGYRERGIASWYGSKFHGKTTANGEKYNMHAMTAAHKTLPFGTLVEVRCIETGKKVQVRINDRGPFVRGRIIDLSYASARAIGLDKKGVGPVEVRALASESRRPIDLKKGVFAVQLGAFTEKNNADRLAANLKKEGHRTRILSHRQDGTVFYRVRVTGYTDLSEAKKAENHFRNKGYEGAMTVAE</sequence>
<accession>A0A562S4H1</accession>
<comment type="similarity">
    <text evidence="4 5">Belongs to the RlpA family.</text>
</comment>
<dbReference type="PROSITE" id="PS51724">
    <property type="entry name" value="SPOR"/>
    <property type="match status" value="1"/>
</dbReference>
<dbReference type="GO" id="GO:0071555">
    <property type="term" value="P:cell wall organization"/>
    <property type="evidence" value="ECO:0007669"/>
    <property type="project" value="UniProtKB-KW"/>
</dbReference>
<dbReference type="HAMAP" id="MF_02071">
    <property type="entry name" value="RlpA"/>
    <property type="match status" value="1"/>
</dbReference>
<dbReference type="SUPFAM" id="SSF50685">
    <property type="entry name" value="Barwin-like endoglucanases"/>
    <property type="match status" value="1"/>
</dbReference>
<dbReference type="InterPro" id="IPR034718">
    <property type="entry name" value="RlpA"/>
</dbReference>
<dbReference type="GO" id="GO:0000270">
    <property type="term" value="P:peptidoglycan metabolic process"/>
    <property type="evidence" value="ECO:0007669"/>
    <property type="project" value="UniProtKB-UniRule"/>
</dbReference>
<dbReference type="InterPro" id="IPR012997">
    <property type="entry name" value="RplA"/>
</dbReference>
<evidence type="ECO:0000256" key="4">
    <source>
        <dbReference type="HAMAP-Rule" id="MF_02071"/>
    </source>
</evidence>
<dbReference type="GO" id="GO:0008932">
    <property type="term" value="F:lytic endotransglycosylase activity"/>
    <property type="evidence" value="ECO:0007669"/>
    <property type="project" value="UniProtKB-UniRule"/>
</dbReference>
<name>A0A562S4H1_9BACT</name>
<feature type="domain" description="SPOR" evidence="6">
    <location>
        <begin position="148"/>
        <end position="227"/>
    </location>
</feature>
<dbReference type="EMBL" id="VLLC01000003">
    <property type="protein sequence ID" value="TWI75556.1"/>
    <property type="molecule type" value="Genomic_DNA"/>
</dbReference>
<dbReference type="Gene3D" id="2.40.40.10">
    <property type="entry name" value="RlpA-like domain"/>
    <property type="match status" value="1"/>
</dbReference>
<reference evidence="7 8" key="1">
    <citation type="submission" date="2019-07" db="EMBL/GenBank/DDBJ databases">
        <title>Genome sequencing of 100 strains of the haloalkaliphilic chemolithoautotrophic sulfur-oxidizing bacterium Thioalkalivibrio.</title>
        <authorList>
            <person name="Muyzer G."/>
        </authorList>
    </citation>
    <scope>NUCLEOTIDE SEQUENCE [LARGE SCALE GENOMIC DNA]</scope>
    <source>
        <strain evidence="7 8">ASO4-4</strain>
    </source>
</reference>
<dbReference type="AlphaFoldDB" id="A0A562S4H1"/>
<keyword evidence="1 4" id="KW-0732">Signal</keyword>
<dbReference type="Pfam" id="PF05036">
    <property type="entry name" value="SPOR"/>
    <property type="match status" value="1"/>
</dbReference>
<keyword evidence="2 4" id="KW-0456">Lyase</keyword>